<evidence type="ECO:0000256" key="6">
    <source>
        <dbReference type="ARBA" id="ARBA00022692"/>
    </source>
</evidence>
<feature type="transmembrane region" description="Helical" evidence="15">
    <location>
        <begin position="86"/>
        <end position="110"/>
    </location>
</feature>
<evidence type="ECO:0000256" key="4">
    <source>
        <dbReference type="ARBA" id="ARBA00022475"/>
    </source>
</evidence>
<dbReference type="InterPro" id="IPR005804">
    <property type="entry name" value="FA_desaturase_dom"/>
</dbReference>
<gene>
    <name evidence="17" type="ORF">ABSH63_01375</name>
</gene>
<name>A0ABV2A875_9GAMM</name>
<dbReference type="InterPro" id="IPR033885">
    <property type="entry name" value="AlkB/XylM"/>
</dbReference>
<feature type="transmembrane region" description="Helical" evidence="15">
    <location>
        <begin position="116"/>
        <end position="134"/>
    </location>
</feature>
<dbReference type="PANTHER" id="PTHR38674">
    <property type="entry name" value="ALKANE 1-MONOOXYGENASE 1"/>
    <property type="match status" value="1"/>
</dbReference>
<dbReference type="RefSeq" id="WP_352886695.1">
    <property type="nucleotide sequence ID" value="NZ_JBEPIJ010000001.1"/>
</dbReference>
<evidence type="ECO:0000256" key="12">
    <source>
        <dbReference type="ARBA" id="ARBA00023033"/>
    </source>
</evidence>
<evidence type="ECO:0000313" key="17">
    <source>
        <dbReference type="EMBL" id="MES0872664.1"/>
    </source>
</evidence>
<keyword evidence="4" id="KW-1003">Cell membrane</keyword>
<evidence type="ECO:0000256" key="10">
    <source>
        <dbReference type="ARBA" id="ARBA00023002"/>
    </source>
</evidence>
<evidence type="ECO:0000259" key="16">
    <source>
        <dbReference type="PROSITE" id="PS50903"/>
    </source>
</evidence>
<dbReference type="InterPro" id="IPR018527">
    <property type="entry name" value="Rubredoxin_Fe_BS"/>
</dbReference>
<keyword evidence="5" id="KW-0997">Cell inner membrane</keyword>
<comment type="subcellular location">
    <subcellularLocation>
        <location evidence="1">Cell inner membrane</location>
        <topology evidence="1">Multi-pass membrane protein</topology>
    </subcellularLocation>
</comment>
<dbReference type="Pfam" id="PF00487">
    <property type="entry name" value="FA_desaturase"/>
    <property type="match status" value="1"/>
</dbReference>
<proteinExistence type="inferred from homology"/>
<keyword evidence="10 17" id="KW-0560">Oxidoreductase</keyword>
<protein>
    <submittedName>
        <fullName evidence="17">Fatty acid desaturase</fullName>
        <ecNumber evidence="17">1.14.19.-</ecNumber>
    </submittedName>
</protein>
<feature type="region of interest" description="Disordered" evidence="14">
    <location>
        <begin position="389"/>
        <end position="410"/>
    </location>
</feature>
<keyword evidence="7" id="KW-0479">Metal-binding</keyword>
<dbReference type="Pfam" id="PF00301">
    <property type="entry name" value="Rubredoxin"/>
    <property type="match status" value="1"/>
</dbReference>
<comment type="similarity">
    <text evidence="2">Belongs to the fatty acid desaturase type 1 family. AlkB subfamily.</text>
</comment>
<dbReference type="PANTHER" id="PTHR38674:SF1">
    <property type="entry name" value="ALKANE 1-MONOOXYGENASE 1"/>
    <property type="match status" value="1"/>
</dbReference>
<evidence type="ECO:0000256" key="9">
    <source>
        <dbReference type="ARBA" id="ARBA00022989"/>
    </source>
</evidence>
<dbReference type="Proteomes" id="UP001465331">
    <property type="component" value="Unassembled WGS sequence"/>
</dbReference>
<evidence type="ECO:0000256" key="2">
    <source>
        <dbReference type="ARBA" id="ARBA00010823"/>
    </source>
</evidence>
<accession>A0ABV2A875</accession>
<dbReference type="CDD" id="cd00730">
    <property type="entry name" value="rubredoxin"/>
    <property type="match status" value="1"/>
</dbReference>
<dbReference type="PROSITE" id="PS50903">
    <property type="entry name" value="RUBREDOXIN_LIKE"/>
    <property type="match status" value="1"/>
</dbReference>
<feature type="transmembrane region" description="Helical" evidence="15">
    <location>
        <begin position="20"/>
        <end position="41"/>
    </location>
</feature>
<evidence type="ECO:0000256" key="15">
    <source>
        <dbReference type="SAM" id="Phobius"/>
    </source>
</evidence>
<dbReference type="EMBL" id="JBEPIJ010000001">
    <property type="protein sequence ID" value="MES0872664.1"/>
    <property type="molecule type" value="Genomic_DNA"/>
</dbReference>
<dbReference type="PRINTS" id="PR00163">
    <property type="entry name" value="RUBREDOXIN"/>
</dbReference>
<dbReference type="PROSITE" id="PS00202">
    <property type="entry name" value="RUBREDOXIN"/>
    <property type="match status" value="1"/>
</dbReference>
<evidence type="ECO:0000256" key="5">
    <source>
        <dbReference type="ARBA" id="ARBA00022519"/>
    </source>
</evidence>
<evidence type="ECO:0000313" key="18">
    <source>
        <dbReference type="Proteomes" id="UP001465331"/>
    </source>
</evidence>
<keyword evidence="12" id="KW-0503">Monooxygenase</keyword>
<keyword evidence="11" id="KW-0408">Iron</keyword>
<reference evidence="17 18" key="1">
    <citation type="submission" date="2024-06" db="EMBL/GenBank/DDBJ databases">
        <authorList>
            <person name="Li Z."/>
            <person name="Jiang Y."/>
        </authorList>
    </citation>
    <scope>NUCLEOTIDE SEQUENCE [LARGE SCALE GENOMIC DNA]</scope>
    <source>
        <strain evidence="17 18">HSW-8</strain>
    </source>
</reference>
<keyword evidence="8" id="KW-0249">Electron transport</keyword>
<evidence type="ECO:0000256" key="7">
    <source>
        <dbReference type="ARBA" id="ARBA00022723"/>
    </source>
</evidence>
<dbReference type="EC" id="1.14.19.-" evidence="17"/>
<evidence type="ECO:0000256" key="8">
    <source>
        <dbReference type="ARBA" id="ARBA00022982"/>
    </source>
</evidence>
<sequence>MTTQTLDALNPSAWSDGKRYLWLLSPAVPVLALIGLCLHEILGWGVFAWSGAILLYGIIPVLDHLVGDDRNNPPESAVAHLENDRYYRAIVYAYVPTQYAVTVFGAWIAASGGLAIWEYVGLVLTVGAINGIGINTAHELGHKKESLDRWLAKLTLAPVAYGHFFVEHNKGHHKNVATPEDPASAKMGESFWAFLPRTMSGSLRSAWDIEKQRLARIGKPVWSLDNENLQAWGMTVLLFGALTAWLGWPALLFLTLQAFYGASLLEVINYIEHYGLLRQKLASGRYERCAPRHSWNSNHIVTNLFLYQLQRHSDHHANPTRRYQALRHFDESPQLPSGYASMLILAYIPWLWFRQMDPLVAKHYDGDLRLANLHPPKREALMRRWQRAPLDDDRPQALPGDPAPAPMSGSGAERYQCTDCGYVYDEALGCPREGFAPGTRWSQIPDDWACPDCAVRDKVDFRRIETAAR</sequence>
<evidence type="ECO:0000256" key="3">
    <source>
        <dbReference type="ARBA" id="ARBA00022448"/>
    </source>
</evidence>
<dbReference type="SUPFAM" id="SSF57802">
    <property type="entry name" value="Rubredoxin-like"/>
    <property type="match status" value="1"/>
</dbReference>
<feature type="transmembrane region" description="Helical" evidence="15">
    <location>
        <begin position="47"/>
        <end position="66"/>
    </location>
</feature>
<dbReference type="InterPro" id="IPR024935">
    <property type="entry name" value="Rubredoxin_dom"/>
</dbReference>
<evidence type="ECO:0000256" key="11">
    <source>
        <dbReference type="ARBA" id="ARBA00023004"/>
    </source>
</evidence>
<dbReference type="GO" id="GO:0016491">
    <property type="term" value="F:oxidoreductase activity"/>
    <property type="evidence" value="ECO:0007669"/>
    <property type="project" value="UniProtKB-KW"/>
</dbReference>
<keyword evidence="6 15" id="KW-0812">Transmembrane</keyword>
<dbReference type="InterPro" id="IPR024934">
    <property type="entry name" value="Rubredoxin-like_dom"/>
</dbReference>
<dbReference type="CDD" id="cd03512">
    <property type="entry name" value="Alkane-hydroxylase"/>
    <property type="match status" value="1"/>
</dbReference>
<feature type="transmembrane region" description="Helical" evidence="15">
    <location>
        <begin position="236"/>
        <end position="260"/>
    </location>
</feature>
<organism evidence="17 18">
    <name type="scientific">Sinimarinibacterium thermocellulolyticum</name>
    <dbReference type="NCBI Taxonomy" id="3170016"/>
    <lineage>
        <taxon>Bacteria</taxon>
        <taxon>Pseudomonadati</taxon>
        <taxon>Pseudomonadota</taxon>
        <taxon>Gammaproteobacteria</taxon>
        <taxon>Nevskiales</taxon>
        <taxon>Nevskiaceae</taxon>
        <taxon>Sinimarinibacterium</taxon>
    </lineage>
</organism>
<keyword evidence="3" id="KW-0813">Transport</keyword>
<keyword evidence="9 15" id="KW-1133">Transmembrane helix</keyword>
<dbReference type="Gene3D" id="2.20.28.10">
    <property type="match status" value="1"/>
</dbReference>
<evidence type="ECO:0000256" key="1">
    <source>
        <dbReference type="ARBA" id="ARBA00004429"/>
    </source>
</evidence>
<evidence type="ECO:0000256" key="13">
    <source>
        <dbReference type="ARBA" id="ARBA00023136"/>
    </source>
</evidence>
<keyword evidence="18" id="KW-1185">Reference proteome</keyword>
<feature type="domain" description="Rubredoxin-like" evidence="16">
    <location>
        <begin position="412"/>
        <end position="464"/>
    </location>
</feature>
<comment type="caution">
    <text evidence="17">The sequence shown here is derived from an EMBL/GenBank/DDBJ whole genome shotgun (WGS) entry which is preliminary data.</text>
</comment>
<keyword evidence="13 15" id="KW-0472">Membrane</keyword>
<evidence type="ECO:0000256" key="14">
    <source>
        <dbReference type="SAM" id="MobiDB-lite"/>
    </source>
</evidence>